<reference evidence="2 3" key="1">
    <citation type="submission" date="2017-06" db="EMBL/GenBank/DDBJ databases">
        <authorList>
            <person name="Kim H.J."/>
            <person name="Triplett B.A."/>
        </authorList>
    </citation>
    <scope>NUCLEOTIDE SEQUENCE [LARGE SCALE GENOMIC DNA]</scope>
    <source>
        <strain evidence="2">FRACA_ARgP5</strain>
    </source>
</reference>
<dbReference type="Gene3D" id="2.160.20.80">
    <property type="entry name" value="E3 ubiquitin-protein ligase SopA"/>
    <property type="match status" value="1"/>
</dbReference>
<dbReference type="InterPro" id="IPR001646">
    <property type="entry name" value="5peptide_repeat"/>
</dbReference>
<dbReference type="Gene3D" id="3.40.50.10140">
    <property type="entry name" value="Toll/interleukin-1 receptor homology (TIR) domain"/>
    <property type="match status" value="1"/>
</dbReference>
<dbReference type="AlphaFoldDB" id="A0A2I2KUK2"/>
<dbReference type="Proteomes" id="UP000234331">
    <property type="component" value="Unassembled WGS sequence"/>
</dbReference>
<dbReference type="Pfam" id="PF13676">
    <property type="entry name" value="TIR_2"/>
    <property type="match status" value="1"/>
</dbReference>
<sequence length="363" mass="40696">MRDGRYPYGSYTRLMASGDSFVFVSYTAADEAWAKWVATILEEAGLTARIQVWDSTPGTNFIQWMNTQLAEARWTVALYSKAYFESQWCTAEWTASLARQTLLPIRLERVEPPATLQVITWVDLFNLDERLAKEKVLHAVGMQVMPRLATFPGKSTAQSWPPSEWVSREDFTEAIKLLGSGQRHARIGGIRLLTRIAESQPSEQIAVIEILSSFIVEHTRALKDERPDPPLIVIETDVQVALNALGNLPDRPSLSRANLQGARLFGADLSGLNFSYSDLSDVDFTRAHLNFTDLIDTELAGANLAESFGLENEQIGAALGDSGTRLPQQVERPESWPPYRPSFHLWEEFPDEFSGTSNYDLKP</sequence>
<dbReference type="EMBL" id="FZMO01000246">
    <property type="protein sequence ID" value="SNQ49338.1"/>
    <property type="molecule type" value="Genomic_DNA"/>
</dbReference>
<feature type="domain" description="TIR" evidence="1">
    <location>
        <begin position="18"/>
        <end position="144"/>
    </location>
</feature>
<evidence type="ECO:0000259" key="1">
    <source>
        <dbReference type="PROSITE" id="PS50104"/>
    </source>
</evidence>
<dbReference type="SUPFAM" id="SSF52200">
    <property type="entry name" value="Toll/Interleukin receptor TIR domain"/>
    <property type="match status" value="1"/>
</dbReference>
<name>A0A2I2KUK2_9ACTN</name>
<protein>
    <submittedName>
        <fullName evidence="2">Pentapeptide repeat protein</fullName>
    </submittedName>
</protein>
<evidence type="ECO:0000313" key="3">
    <source>
        <dbReference type="Proteomes" id="UP000234331"/>
    </source>
</evidence>
<organism evidence="2 3">
    <name type="scientific">Frankia canadensis</name>
    <dbReference type="NCBI Taxonomy" id="1836972"/>
    <lineage>
        <taxon>Bacteria</taxon>
        <taxon>Bacillati</taxon>
        <taxon>Actinomycetota</taxon>
        <taxon>Actinomycetes</taxon>
        <taxon>Frankiales</taxon>
        <taxon>Frankiaceae</taxon>
        <taxon>Frankia</taxon>
    </lineage>
</organism>
<dbReference type="InterPro" id="IPR000157">
    <property type="entry name" value="TIR_dom"/>
</dbReference>
<dbReference type="PROSITE" id="PS50104">
    <property type="entry name" value="TIR"/>
    <property type="match status" value="1"/>
</dbReference>
<accession>A0A2I2KUK2</accession>
<gene>
    <name evidence="2" type="ORF">FRACA_320037</name>
</gene>
<dbReference type="GO" id="GO:0007165">
    <property type="term" value="P:signal transduction"/>
    <property type="evidence" value="ECO:0007669"/>
    <property type="project" value="InterPro"/>
</dbReference>
<dbReference type="InterPro" id="IPR035897">
    <property type="entry name" value="Toll_tir_struct_dom_sf"/>
</dbReference>
<proteinExistence type="predicted"/>
<dbReference type="SUPFAM" id="SSF141571">
    <property type="entry name" value="Pentapeptide repeat-like"/>
    <property type="match status" value="1"/>
</dbReference>
<keyword evidence="3" id="KW-1185">Reference proteome</keyword>
<evidence type="ECO:0000313" key="2">
    <source>
        <dbReference type="EMBL" id="SNQ49338.1"/>
    </source>
</evidence>
<dbReference type="Pfam" id="PF00805">
    <property type="entry name" value="Pentapeptide"/>
    <property type="match status" value="1"/>
</dbReference>